<dbReference type="EMBL" id="BPLR01019844">
    <property type="protein sequence ID" value="GIX72385.1"/>
    <property type="molecule type" value="Genomic_DNA"/>
</dbReference>
<comment type="caution">
    <text evidence="2">The sequence shown here is derived from an EMBL/GenBank/DDBJ whole genome shotgun (WGS) entry which is preliminary data.</text>
</comment>
<organism evidence="2 3">
    <name type="scientific">Caerostris extrusa</name>
    <name type="common">Bark spider</name>
    <name type="synonym">Caerostris bankana</name>
    <dbReference type="NCBI Taxonomy" id="172846"/>
    <lineage>
        <taxon>Eukaryota</taxon>
        <taxon>Metazoa</taxon>
        <taxon>Ecdysozoa</taxon>
        <taxon>Arthropoda</taxon>
        <taxon>Chelicerata</taxon>
        <taxon>Arachnida</taxon>
        <taxon>Araneae</taxon>
        <taxon>Araneomorphae</taxon>
        <taxon>Entelegynae</taxon>
        <taxon>Araneoidea</taxon>
        <taxon>Araneidae</taxon>
        <taxon>Caerostris</taxon>
    </lineage>
</organism>
<dbReference type="Proteomes" id="UP001054945">
    <property type="component" value="Unassembled WGS sequence"/>
</dbReference>
<reference evidence="2 3" key="1">
    <citation type="submission" date="2021-06" db="EMBL/GenBank/DDBJ databases">
        <title>Caerostris extrusa draft genome.</title>
        <authorList>
            <person name="Kono N."/>
            <person name="Arakawa K."/>
        </authorList>
    </citation>
    <scope>NUCLEOTIDE SEQUENCE [LARGE SCALE GENOMIC DNA]</scope>
</reference>
<evidence type="ECO:0000313" key="3">
    <source>
        <dbReference type="Proteomes" id="UP001054945"/>
    </source>
</evidence>
<feature type="region of interest" description="Disordered" evidence="1">
    <location>
        <begin position="183"/>
        <end position="204"/>
    </location>
</feature>
<name>A0AAV4MJA5_CAEEX</name>
<gene>
    <name evidence="2" type="primary">AVEN_119378_1</name>
    <name evidence="2" type="ORF">CEXT_124081</name>
</gene>
<accession>A0AAV4MJA5</accession>
<evidence type="ECO:0000256" key="1">
    <source>
        <dbReference type="SAM" id="MobiDB-lite"/>
    </source>
</evidence>
<sequence>MGVDEEIGARGGSEHPFSLLNPAFSAGGYDSPLPPPPEEKGKGKIVIYQPLTQLFPGHHGTAQLSASLLLRRLGFLQPNDFSIQVQHGSSARSFGGPTAVGPPPCGMVAARPRHDQGPASVFSSAGMALQSKDGRGGKDGIGHQIVGTSSLEQGVLLRSVQSEEWEAEPFAFKRWGFGNSVTEERARVWGGESAEEERKRPPGN</sequence>
<dbReference type="AlphaFoldDB" id="A0AAV4MJA5"/>
<feature type="region of interest" description="Disordered" evidence="1">
    <location>
        <begin position="1"/>
        <end position="42"/>
    </location>
</feature>
<keyword evidence="3" id="KW-1185">Reference proteome</keyword>
<evidence type="ECO:0000313" key="2">
    <source>
        <dbReference type="EMBL" id="GIX72385.1"/>
    </source>
</evidence>
<protein>
    <submittedName>
        <fullName evidence="2">Uncharacterized protein</fullName>
    </submittedName>
</protein>
<proteinExistence type="predicted"/>